<evidence type="ECO:0000256" key="1">
    <source>
        <dbReference type="ARBA" id="ARBA00008023"/>
    </source>
</evidence>
<evidence type="ECO:0000256" key="7">
    <source>
        <dbReference type="HAMAP-Rule" id="MF_01405"/>
    </source>
</evidence>
<comment type="caution">
    <text evidence="7">Lacks conserved residue(s) required for the propagation of feature annotation.</text>
</comment>
<dbReference type="CDD" id="cd00515">
    <property type="entry name" value="HAM1"/>
    <property type="match status" value="1"/>
</dbReference>
<comment type="subunit">
    <text evidence="7">Homodimer.</text>
</comment>
<name>A0ABV6PBW7_9MICC</name>
<dbReference type="PANTHER" id="PTHR11067:SF9">
    <property type="entry name" value="INOSINE TRIPHOSPHATE PYROPHOSPHATASE"/>
    <property type="match status" value="1"/>
</dbReference>
<comment type="caution">
    <text evidence="9">The sequence shown here is derived from an EMBL/GenBank/DDBJ whole genome shotgun (WGS) entry which is preliminary data.</text>
</comment>
<feature type="binding site" evidence="7">
    <location>
        <begin position="159"/>
        <end position="162"/>
    </location>
    <ligand>
        <name>substrate</name>
    </ligand>
</feature>
<dbReference type="InterPro" id="IPR029001">
    <property type="entry name" value="ITPase-like_fam"/>
</dbReference>
<dbReference type="RefSeq" id="WP_377459901.1">
    <property type="nucleotide sequence ID" value="NZ_JBHLUB010000031.1"/>
</dbReference>
<evidence type="ECO:0000256" key="2">
    <source>
        <dbReference type="ARBA" id="ARBA00022723"/>
    </source>
</evidence>
<dbReference type="SUPFAM" id="SSF52972">
    <property type="entry name" value="ITPase-like"/>
    <property type="match status" value="1"/>
</dbReference>
<feature type="binding site" evidence="7">
    <location>
        <begin position="13"/>
        <end position="18"/>
    </location>
    <ligand>
        <name>substrate</name>
    </ligand>
</feature>
<evidence type="ECO:0000256" key="4">
    <source>
        <dbReference type="ARBA" id="ARBA00022801"/>
    </source>
</evidence>
<dbReference type="Gene3D" id="3.90.950.10">
    <property type="match status" value="1"/>
</dbReference>
<keyword evidence="5 7" id="KW-0460">Magnesium</keyword>
<keyword evidence="4 7" id="KW-0378">Hydrolase</keyword>
<comment type="catalytic activity">
    <reaction evidence="7">
        <text>ITP + H2O = IMP + diphosphate + H(+)</text>
        <dbReference type="Rhea" id="RHEA:29399"/>
        <dbReference type="ChEBI" id="CHEBI:15377"/>
        <dbReference type="ChEBI" id="CHEBI:15378"/>
        <dbReference type="ChEBI" id="CHEBI:33019"/>
        <dbReference type="ChEBI" id="CHEBI:58053"/>
        <dbReference type="ChEBI" id="CHEBI:61402"/>
        <dbReference type="EC" id="3.6.1.66"/>
    </reaction>
</comment>
<dbReference type="EMBL" id="JBHLUB010000031">
    <property type="protein sequence ID" value="MFC0582611.1"/>
    <property type="molecule type" value="Genomic_DNA"/>
</dbReference>
<evidence type="ECO:0000256" key="6">
    <source>
        <dbReference type="ARBA" id="ARBA00023080"/>
    </source>
</evidence>
<dbReference type="InterPro" id="IPR020922">
    <property type="entry name" value="dITP/XTP_pyrophosphatase"/>
</dbReference>
<sequence length="211" mass="21872">MPMSSEPRIILATKNQGKLAELRQLLADVVPAEQIVDLSGFSVPDIVEDGVSFAENSALKATITAKATGLPVIADDSGLCVDVLGGAPGIFSARWSGTHGADRENYELLLAQLSDVKAEHRGAEFRCVATLATPEGATTAGVGVVRGAITTAPQGDGGFGYDPVFIPDEGQHLAGTPRSFAEYTAAEKNAISHRARALAELKDAVVATLSS</sequence>
<dbReference type="InterPro" id="IPR002637">
    <property type="entry name" value="RdgB/HAM1"/>
</dbReference>
<accession>A0ABV6PBW7</accession>
<comment type="catalytic activity">
    <reaction evidence="7">
        <text>XTP + H2O = XMP + diphosphate + H(+)</text>
        <dbReference type="Rhea" id="RHEA:28610"/>
        <dbReference type="ChEBI" id="CHEBI:15377"/>
        <dbReference type="ChEBI" id="CHEBI:15378"/>
        <dbReference type="ChEBI" id="CHEBI:33019"/>
        <dbReference type="ChEBI" id="CHEBI:57464"/>
        <dbReference type="ChEBI" id="CHEBI:61314"/>
        <dbReference type="EC" id="3.6.1.66"/>
    </reaction>
</comment>
<proteinExistence type="inferred from homology"/>
<feature type="binding site" evidence="7">
    <location>
        <position position="188"/>
    </location>
    <ligand>
        <name>substrate</name>
    </ligand>
</feature>
<comment type="similarity">
    <text evidence="1 7 8">Belongs to the HAM1 NTPase family.</text>
</comment>
<feature type="active site" description="Proton acceptor" evidence="7">
    <location>
        <position position="76"/>
    </location>
</feature>
<dbReference type="GO" id="GO:0036220">
    <property type="term" value="F:ITP diphosphatase activity"/>
    <property type="evidence" value="ECO:0007669"/>
    <property type="project" value="UniProtKB-EC"/>
</dbReference>
<reference evidence="9 10" key="1">
    <citation type="submission" date="2024-09" db="EMBL/GenBank/DDBJ databases">
        <authorList>
            <person name="Sun Q."/>
            <person name="Mori K."/>
        </authorList>
    </citation>
    <scope>NUCLEOTIDE SEQUENCE [LARGE SCALE GENOMIC DNA]</scope>
    <source>
        <strain evidence="9 10">NCAIM B.02604</strain>
    </source>
</reference>
<evidence type="ECO:0000256" key="8">
    <source>
        <dbReference type="RuleBase" id="RU003781"/>
    </source>
</evidence>
<dbReference type="NCBIfam" id="TIGR00042">
    <property type="entry name" value="RdgB/HAM1 family non-canonical purine NTP pyrophosphatase"/>
    <property type="match status" value="1"/>
</dbReference>
<keyword evidence="6 7" id="KW-0546">Nucleotide metabolism</keyword>
<feature type="binding site" evidence="7">
    <location>
        <position position="76"/>
    </location>
    <ligand>
        <name>Mg(2+)</name>
        <dbReference type="ChEBI" id="CHEBI:18420"/>
    </ligand>
</feature>
<feature type="binding site" evidence="7">
    <location>
        <position position="77"/>
    </location>
    <ligand>
        <name>substrate</name>
    </ligand>
</feature>
<keyword evidence="3 7" id="KW-0547">Nucleotide-binding</keyword>
<protein>
    <recommendedName>
        <fullName evidence="7">dITP/XTP pyrophosphatase</fullName>
        <ecNumber evidence="7">3.6.1.66</ecNumber>
    </recommendedName>
    <alternativeName>
        <fullName evidence="7">Non-canonical purine NTP pyrophosphatase</fullName>
    </alternativeName>
    <alternativeName>
        <fullName evidence="7">Non-standard purine NTP pyrophosphatase</fullName>
    </alternativeName>
    <alternativeName>
        <fullName evidence="7">Nucleoside-triphosphate diphosphatase</fullName>
    </alternativeName>
    <alternativeName>
        <fullName evidence="7">Nucleoside-triphosphate pyrophosphatase</fullName>
        <shortName evidence="7">NTPase</shortName>
    </alternativeName>
</protein>
<evidence type="ECO:0000313" key="10">
    <source>
        <dbReference type="Proteomes" id="UP001589862"/>
    </source>
</evidence>
<evidence type="ECO:0000256" key="3">
    <source>
        <dbReference type="ARBA" id="ARBA00022741"/>
    </source>
</evidence>
<comment type="function">
    <text evidence="7">Pyrophosphatase that catalyzes the hydrolysis of nucleoside triphosphates to their monophosphate derivatives, with a high preference for the non-canonical purine nucleotides XTP (xanthosine triphosphate), dITP (deoxyinosine triphosphate) and ITP. Seems to function as a house-cleaning enzyme that removes non-canonical purine nucleotides from the nucleotide pool, thus preventing their incorporation into DNA/RNA and avoiding chromosomal lesions.</text>
</comment>
<dbReference type="Pfam" id="PF01725">
    <property type="entry name" value="Ham1p_like"/>
    <property type="match status" value="1"/>
</dbReference>
<comment type="catalytic activity">
    <reaction evidence="7">
        <text>dITP + H2O = dIMP + diphosphate + H(+)</text>
        <dbReference type="Rhea" id="RHEA:28342"/>
        <dbReference type="ChEBI" id="CHEBI:15377"/>
        <dbReference type="ChEBI" id="CHEBI:15378"/>
        <dbReference type="ChEBI" id="CHEBI:33019"/>
        <dbReference type="ChEBI" id="CHEBI:61194"/>
        <dbReference type="ChEBI" id="CHEBI:61382"/>
        <dbReference type="EC" id="3.6.1.66"/>
    </reaction>
</comment>
<keyword evidence="10" id="KW-1185">Reference proteome</keyword>
<organism evidence="9 10">
    <name type="scientific">Micrococcoides hystricis</name>
    <dbReference type="NCBI Taxonomy" id="1572761"/>
    <lineage>
        <taxon>Bacteria</taxon>
        <taxon>Bacillati</taxon>
        <taxon>Actinomycetota</taxon>
        <taxon>Actinomycetes</taxon>
        <taxon>Micrococcales</taxon>
        <taxon>Micrococcaceae</taxon>
        <taxon>Micrococcoides</taxon>
    </lineage>
</organism>
<feature type="binding site" evidence="7">
    <location>
        <begin position="193"/>
        <end position="194"/>
    </location>
    <ligand>
        <name>substrate</name>
    </ligand>
</feature>
<dbReference type="EC" id="3.6.1.66" evidence="7"/>
<evidence type="ECO:0000313" key="9">
    <source>
        <dbReference type="EMBL" id="MFC0582611.1"/>
    </source>
</evidence>
<comment type="cofactor">
    <cofactor evidence="7">
        <name>Mg(2+)</name>
        <dbReference type="ChEBI" id="CHEBI:18420"/>
    </cofactor>
    <text evidence="7">Binds 1 Mg(2+) ion per subunit.</text>
</comment>
<dbReference type="Proteomes" id="UP001589862">
    <property type="component" value="Unassembled WGS sequence"/>
</dbReference>
<dbReference type="HAMAP" id="MF_01405">
    <property type="entry name" value="Non_canon_purine_NTPase"/>
    <property type="match status" value="1"/>
</dbReference>
<keyword evidence="2 7" id="KW-0479">Metal-binding</keyword>
<gene>
    <name evidence="9" type="primary">rdgB</name>
    <name evidence="9" type="ORF">ACFFFR_09505</name>
</gene>
<dbReference type="PANTHER" id="PTHR11067">
    <property type="entry name" value="INOSINE TRIPHOSPHATE PYROPHOSPHATASE/HAM1 PROTEIN"/>
    <property type="match status" value="1"/>
</dbReference>
<evidence type="ECO:0000256" key="5">
    <source>
        <dbReference type="ARBA" id="ARBA00022842"/>
    </source>
</evidence>